<dbReference type="Proteomes" id="UP000887580">
    <property type="component" value="Unplaced"/>
</dbReference>
<accession>A0AC35GWJ6</accession>
<evidence type="ECO:0000313" key="2">
    <source>
        <dbReference type="WBParaSite" id="PS1159_v2.g9485.t1"/>
    </source>
</evidence>
<proteinExistence type="predicted"/>
<sequence>MFKNLFYIRTRSLQRFISTSSKCFREVQVDYNKIPPTEPINGSADAVYINPKEVQMFKISTLPSGIRVTTEADSGKHSTVGVAINSGPRYEINYSLGTTHD</sequence>
<dbReference type="WBParaSite" id="PS1159_v2.g9485.t1">
    <property type="protein sequence ID" value="PS1159_v2.g9485.t1"/>
    <property type="gene ID" value="PS1159_v2.g9485"/>
</dbReference>
<evidence type="ECO:0000313" key="1">
    <source>
        <dbReference type="Proteomes" id="UP000887580"/>
    </source>
</evidence>
<reference evidence="2" key="1">
    <citation type="submission" date="2022-11" db="UniProtKB">
        <authorList>
            <consortium name="WormBaseParasite"/>
        </authorList>
    </citation>
    <scope>IDENTIFICATION</scope>
</reference>
<name>A0AC35GWJ6_9BILA</name>
<organism evidence="1 2">
    <name type="scientific">Panagrolaimus sp. PS1159</name>
    <dbReference type="NCBI Taxonomy" id="55785"/>
    <lineage>
        <taxon>Eukaryota</taxon>
        <taxon>Metazoa</taxon>
        <taxon>Ecdysozoa</taxon>
        <taxon>Nematoda</taxon>
        <taxon>Chromadorea</taxon>
        <taxon>Rhabditida</taxon>
        <taxon>Tylenchina</taxon>
        <taxon>Panagrolaimomorpha</taxon>
        <taxon>Panagrolaimoidea</taxon>
        <taxon>Panagrolaimidae</taxon>
        <taxon>Panagrolaimus</taxon>
    </lineage>
</organism>
<protein>
    <submittedName>
        <fullName evidence="2">Uncharacterized protein</fullName>
    </submittedName>
</protein>